<accession>A0AC34PYP7</accession>
<dbReference type="WBParaSite" id="JU765_v2.g1127.t1">
    <property type="protein sequence ID" value="JU765_v2.g1127.t1"/>
    <property type="gene ID" value="JU765_v2.g1127"/>
</dbReference>
<evidence type="ECO:0000313" key="1">
    <source>
        <dbReference type="Proteomes" id="UP000887576"/>
    </source>
</evidence>
<proteinExistence type="predicted"/>
<protein>
    <submittedName>
        <fullName evidence="2">Uncharacterized protein</fullName>
    </submittedName>
</protein>
<name>A0AC34PYP7_9BILA</name>
<dbReference type="Proteomes" id="UP000887576">
    <property type="component" value="Unplaced"/>
</dbReference>
<sequence length="450" mass="52463">MAFLTFACLACTATSDTLIHVNFPGNDATEEVIKAWAHNGRQVQYTVYADEQVDQNAYVFVNINDDICEYHIKYDEWEKGIGGKIETVRFNRFKGLHLTTPEGYKVVHPLLSVDSVLRTLNYVVINREGPVKVKLMSYHFFYQGEKQPLKWEEFDATPHLLPRYQDQKFLQPNGGEQYTSLKFLRDYDFRVHQGDDGKCPKEYNGVMTSVGCIHFFSVFNNDATEEVIKAWAHNGREVQYTVYADEQVDQNAYVFVNINDDICEYHIKCDEWKKEDDDKVQTVRFNRFKGLHLTTPEGYKVVHPLLSVDSVLRTLNYVVVSREGPVKVKLMSYRFFYQGEKQPLKWEEFDATPQLLPRYQDQKFFQTKDINGGEQYASFEFLRDYDFRVHQGDDGKCPKEYNGLMTSVGCIHFFSVFYNGYEIYDLIGMPTRKMPCREVQAFGVTGLRET</sequence>
<reference evidence="2" key="1">
    <citation type="submission" date="2022-11" db="UniProtKB">
        <authorList>
            <consortium name="WormBaseParasite"/>
        </authorList>
    </citation>
    <scope>IDENTIFICATION</scope>
</reference>
<evidence type="ECO:0000313" key="2">
    <source>
        <dbReference type="WBParaSite" id="JU765_v2.g1127.t1"/>
    </source>
</evidence>
<organism evidence="1 2">
    <name type="scientific">Panagrolaimus sp. JU765</name>
    <dbReference type="NCBI Taxonomy" id="591449"/>
    <lineage>
        <taxon>Eukaryota</taxon>
        <taxon>Metazoa</taxon>
        <taxon>Ecdysozoa</taxon>
        <taxon>Nematoda</taxon>
        <taxon>Chromadorea</taxon>
        <taxon>Rhabditida</taxon>
        <taxon>Tylenchina</taxon>
        <taxon>Panagrolaimomorpha</taxon>
        <taxon>Panagrolaimoidea</taxon>
        <taxon>Panagrolaimidae</taxon>
        <taxon>Panagrolaimus</taxon>
    </lineage>
</organism>